<gene>
    <name evidence="8" type="primary">atpH</name>
    <name evidence="9" type="ORF">WB794_01035</name>
</gene>
<keyword evidence="10" id="KW-1185">Reference proteome</keyword>
<dbReference type="GO" id="GO:0045259">
    <property type="term" value="C:proton-transporting ATP synthase complex"/>
    <property type="evidence" value="ECO:0007669"/>
    <property type="project" value="UniProtKB-KW"/>
</dbReference>
<dbReference type="NCBIfam" id="TIGR01145">
    <property type="entry name" value="ATP_synt_delta"/>
    <property type="match status" value="1"/>
</dbReference>
<dbReference type="GO" id="GO:0046933">
    <property type="term" value="F:proton-transporting ATP synthase activity, rotational mechanism"/>
    <property type="evidence" value="ECO:0007669"/>
    <property type="project" value="UniProtKB-UniRule"/>
</dbReference>
<evidence type="ECO:0000256" key="1">
    <source>
        <dbReference type="ARBA" id="ARBA00004370"/>
    </source>
</evidence>
<dbReference type="SUPFAM" id="SSF47928">
    <property type="entry name" value="N-terminal domain of the delta subunit of the F1F0-ATP synthase"/>
    <property type="match status" value="1"/>
</dbReference>
<keyword evidence="7 8" id="KW-0066">ATP synthesis</keyword>
<keyword evidence="5 8" id="KW-0472">Membrane</keyword>
<organism evidence="9 10">
    <name type="scientific">Denitratimonas tolerans</name>
    <dbReference type="NCBI Taxonomy" id="1338420"/>
    <lineage>
        <taxon>Bacteria</taxon>
        <taxon>Pseudomonadati</taxon>
        <taxon>Pseudomonadota</taxon>
        <taxon>Gammaproteobacteria</taxon>
        <taxon>Lysobacterales</taxon>
        <taxon>Lysobacteraceae</taxon>
        <taxon>Denitratimonas</taxon>
    </lineage>
</organism>
<dbReference type="HAMAP" id="MF_01416">
    <property type="entry name" value="ATP_synth_delta_bact"/>
    <property type="match status" value="1"/>
</dbReference>
<dbReference type="PRINTS" id="PR00125">
    <property type="entry name" value="ATPASEDELTA"/>
</dbReference>
<dbReference type="Pfam" id="PF00213">
    <property type="entry name" value="OSCP"/>
    <property type="match status" value="1"/>
</dbReference>
<comment type="subcellular location">
    <subcellularLocation>
        <location evidence="8">Cell membrane</location>
        <topology evidence="8">Peripheral membrane protein</topology>
    </subcellularLocation>
    <subcellularLocation>
        <location evidence="1">Membrane</location>
    </subcellularLocation>
</comment>
<dbReference type="AlphaFoldDB" id="A0AAW9R1B7"/>
<accession>A0AAW9R1B7</accession>
<dbReference type="RefSeq" id="WP_337333975.1">
    <property type="nucleotide sequence ID" value="NZ_JBBDHC010000001.1"/>
</dbReference>
<protein>
    <recommendedName>
        <fullName evidence="8">ATP synthase subunit delta</fullName>
    </recommendedName>
    <alternativeName>
        <fullName evidence="8">ATP synthase F(1) sector subunit delta</fullName>
    </alternativeName>
    <alternativeName>
        <fullName evidence="8">F-type ATPase subunit delta</fullName>
        <shortName evidence="8">F-ATPase subunit delta</shortName>
    </alternativeName>
</protein>
<evidence type="ECO:0000313" key="10">
    <source>
        <dbReference type="Proteomes" id="UP001364472"/>
    </source>
</evidence>
<evidence type="ECO:0000256" key="6">
    <source>
        <dbReference type="ARBA" id="ARBA00023196"/>
    </source>
</evidence>
<comment type="function">
    <text evidence="8">This protein is part of the stalk that links CF(0) to CF(1). It either transmits conformational changes from CF(0) to CF(1) or is implicated in proton conduction.</text>
</comment>
<dbReference type="NCBIfam" id="NF004402">
    <property type="entry name" value="PRK05758.2-2"/>
    <property type="match status" value="1"/>
</dbReference>
<dbReference type="PANTHER" id="PTHR11910">
    <property type="entry name" value="ATP SYNTHASE DELTA CHAIN"/>
    <property type="match status" value="1"/>
</dbReference>
<keyword evidence="2 8" id="KW-0813">Transport</keyword>
<dbReference type="EMBL" id="JBBDHC010000001">
    <property type="protein sequence ID" value="MEJ1248267.1"/>
    <property type="molecule type" value="Genomic_DNA"/>
</dbReference>
<evidence type="ECO:0000256" key="8">
    <source>
        <dbReference type="HAMAP-Rule" id="MF_01416"/>
    </source>
</evidence>
<evidence type="ECO:0000256" key="3">
    <source>
        <dbReference type="ARBA" id="ARBA00022781"/>
    </source>
</evidence>
<keyword evidence="6 8" id="KW-0139">CF(1)</keyword>
<evidence type="ECO:0000256" key="4">
    <source>
        <dbReference type="ARBA" id="ARBA00023065"/>
    </source>
</evidence>
<evidence type="ECO:0000313" key="9">
    <source>
        <dbReference type="EMBL" id="MEJ1248267.1"/>
    </source>
</evidence>
<proteinExistence type="inferred from homology"/>
<evidence type="ECO:0000256" key="2">
    <source>
        <dbReference type="ARBA" id="ARBA00022448"/>
    </source>
</evidence>
<comment type="function">
    <text evidence="8">F(1)F(0) ATP synthase produces ATP from ADP in the presence of a proton or sodium gradient. F-type ATPases consist of two structural domains, F(1) containing the extramembraneous catalytic core and F(0) containing the membrane proton channel, linked together by a central stalk and a peripheral stalk. During catalysis, ATP synthesis in the catalytic domain of F(1) is coupled via a rotary mechanism of the central stalk subunits to proton translocation.</text>
</comment>
<keyword evidence="3 8" id="KW-0375">Hydrogen ion transport</keyword>
<evidence type="ECO:0000256" key="7">
    <source>
        <dbReference type="ARBA" id="ARBA00023310"/>
    </source>
</evidence>
<dbReference type="InterPro" id="IPR000711">
    <property type="entry name" value="ATPase_OSCP/dsu"/>
</dbReference>
<reference evidence="9 10" key="1">
    <citation type="journal article" date="2016" name="Antonie Van Leeuwenhoek">
        <title>Denitratimonas tolerans gen. nov., sp. nov., a denitrifying bacterium isolated from a bioreactor for tannery wastewater treatment.</title>
        <authorList>
            <person name="Han S.I."/>
            <person name="Kim J.O."/>
            <person name="Lee Y.R."/>
            <person name="Ekpeghere K.I."/>
            <person name="Koh S.C."/>
            <person name="Whang K.S."/>
        </authorList>
    </citation>
    <scope>NUCLEOTIDE SEQUENCE [LARGE SCALE GENOMIC DNA]</scope>
    <source>
        <strain evidence="9 10">KACC 17565</strain>
    </source>
</reference>
<sequence>MSTTLTLARPYARAAFSLARDKGRLPDWSAQLGLAAAIAADDAVRPLLASPGMTADAALALLAPPQGDDADFLQFLRVLVANGRLPLLPEIALLFEQARAEAEKVVKVKVTSAAAMGADEVASLSVALRRRFGSEIALSHTVDASLIGGAIIDAGDVVIDGSVRGKLDRLRTALAQ</sequence>
<keyword evidence="8" id="KW-1003">Cell membrane</keyword>
<name>A0AAW9R1B7_9GAMM</name>
<dbReference type="Gene3D" id="1.10.520.20">
    <property type="entry name" value="N-terminal domain of the delta subunit of the F1F0-ATP synthase"/>
    <property type="match status" value="1"/>
</dbReference>
<dbReference type="GO" id="GO:0005886">
    <property type="term" value="C:plasma membrane"/>
    <property type="evidence" value="ECO:0007669"/>
    <property type="project" value="UniProtKB-SubCell"/>
</dbReference>
<comment type="similarity">
    <text evidence="8">Belongs to the ATPase delta chain family.</text>
</comment>
<dbReference type="Proteomes" id="UP001364472">
    <property type="component" value="Unassembled WGS sequence"/>
</dbReference>
<keyword evidence="4 8" id="KW-0406">Ion transport</keyword>
<comment type="caution">
    <text evidence="9">The sequence shown here is derived from an EMBL/GenBank/DDBJ whole genome shotgun (WGS) entry which is preliminary data.</text>
</comment>
<evidence type="ECO:0000256" key="5">
    <source>
        <dbReference type="ARBA" id="ARBA00023136"/>
    </source>
</evidence>
<dbReference type="InterPro" id="IPR026015">
    <property type="entry name" value="ATP_synth_OSCP/delta_N_sf"/>
</dbReference>